<keyword evidence="7" id="KW-1185">Reference proteome</keyword>
<dbReference type="PROSITE" id="PS50865">
    <property type="entry name" value="ZF_MYND_2"/>
    <property type="match status" value="1"/>
</dbReference>
<proteinExistence type="predicted"/>
<evidence type="ECO:0000256" key="4">
    <source>
        <dbReference type="PROSITE-ProRule" id="PRU00134"/>
    </source>
</evidence>
<accession>A0AAD6U8U5</accession>
<dbReference type="Pfam" id="PF01753">
    <property type="entry name" value="zf-MYND"/>
    <property type="match status" value="1"/>
</dbReference>
<keyword evidence="2 4" id="KW-0863">Zinc-finger</keyword>
<name>A0AAD6U8U5_9AGAR</name>
<dbReference type="Proteomes" id="UP001222325">
    <property type="component" value="Unassembled WGS sequence"/>
</dbReference>
<evidence type="ECO:0000256" key="2">
    <source>
        <dbReference type="ARBA" id="ARBA00022771"/>
    </source>
</evidence>
<keyword evidence="3" id="KW-0862">Zinc</keyword>
<feature type="domain" description="MYND-type" evidence="5">
    <location>
        <begin position="390"/>
        <end position="429"/>
    </location>
</feature>
<gene>
    <name evidence="6" type="ORF">B0H15DRAFT_947220</name>
</gene>
<dbReference type="GO" id="GO:0008270">
    <property type="term" value="F:zinc ion binding"/>
    <property type="evidence" value="ECO:0007669"/>
    <property type="project" value="UniProtKB-KW"/>
</dbReference>
<evidence type="ECO:0000313" key="7">
    <source>
        <dbReference type="Proteomes" id="UP001222325"/>
    </source>
</evidence>
<organism evidence="6 7">
    <name type="scientific">Mycena belliarum</name>
    <dbReference type="NCBI Taxonomy" id="1033014"/>
    <lineage>
        <taxon>Eukaryota</taxon>
        <taxon>Fungi</taxon>
        <taxon>Dikarya</taxon>
        <taxon>Basidiomycota</taxon>
        <taxon>Agaricomycotina</taxon>
        <taxon>Agaricomycetes</taxon>
        <taxon>Agaricomycetidae</taxon>
        <taxon>Agaricales</taxon>
        <taxon>Marasmiineae</taxon>
        <taxon>Mycenaceae</taxon>
        <taxon>Mycena</taxon>
    </lineage>
</organism>
<dbReference type="AlphaFoldDB" id="A0AAD6U8U5"/>
<evidence type="ECO:0000256" key="1">
    <source>
        <dbReference type="ARBA" id="ARBA00022723"/>
    </source>
</evidence>
<keyword evidence="1" id="KW-0479">Metal-binding</keyword>
<evidence type="ECO:0000313" key="6">
    <source>
        <dbReference type="EMBL" id="KAJ7093881.1"/>
    </source>
</evidence>
<evidence type="ECO:0000256" key="3">
    <source>
        <dbReference type="ARBA" id="ARBA00022833"/>
    </source>
</evidence>
<evidence type="ECO:0000259" key="5">
    <source>
        <dbReference type="PROSITE" id="PS50865"/>
    </source>
</evidence>
<dbReference type="SUPFAM" id="SSF144232">
    <property type="entry name" value="HIT/MYND zinc finger-like"/>
    <property type="match status" value="1"/>
</dbReference>
<dbReference type="InterPro" id="IPR002893">
    <property type="entry name" value="Znf_MYND"/>
</dbReference>
<protein>
    <recommendedName>
        <fullName evidence="5">MYND-type domain-containing protein</fullName>
    </recommendedName>
</protein>
<dbReference type="EMBL" id="JARJCN010000015">
    <property type="protein sequence ID" value="KAJ7093881.1"/>
    <property type="molecule type" value="Genomic_DNA"/>
</dbReference>
<reference evidence="6" key="1">
    <citation type="submission" date="2023-03" db="EMBL/GenBank/DDBJ databases">
        <title>Massive genome expansion in bonnet fungi (Mycena s.s.) driven by repeated elements and novel gene families across ecological guilds.</title>
        <authorList>
            <consortium name="Lawrence Berkeley National Laboratory"/>
            <person name="Harder C.B."/>
            <person name="Miyauchi S."/>
            <person name="Viragh M."/>
            <person name="Kuo A."/>
            <person name="Thoen E."/>
            <person name="Andreopoulos B."/>
            <person name="Lu D."/>
            <person name="Skrede I."/>
            <person name="Drula E."/>
            <person name="Henrissat B."/>
            <person name="Morin E."/>
            <person name="Kohler A."/>
            <person name="Barry K."/>
            <person name="LaButti K."/>
            <person name="Morin E."/>
            <person name="Salamov A."/>
            <person name="Lipzen A."/>
            <person name="Mereny Z."/>
            <person name="Hegedus B."/>
            <person name="Baldrian P."/>
            <person name="Stursova M."/>
            <person name="Weitz H."/>
            <person name="Taylor A."/>
            <person name="Grigoriev I.V."/>
            <person name="Nagy L.G."/>
            <person name="Martin F."/>
            <person name="Kauserud H."/>
        </authorList>
    </citation>
    <scope>NUCLEOTIDE SEQUENCE</scope>
    <source>
        <strain evidence="6">CBHHK173m</strain>
    </source>
</reference>
<comment type="caution">
    <text evidence="6">The sequence shown here is derived from an EMBL/GenBank/DDBJ whole genome shotgun (WGS) entry which is preliminary data.</text>
</comment>
<sequence length="506" mass="55736">MSVEEDDVAQLALTGPIPTLRVKLWCTAQLLAPFLSSPERSFMCASAVVKVTQKLLPSDADLKSCIRILRTEQQACLDGLVRFVAVPRTDDQLRDLEARLSECHCNLSYEVLQLVHDNDDHLADFELSFKGMIESIFTVIAAVVFNGLKVGHVVGAQSPTARADSVTKKWPASTAALFPAGPEAAVVSFARLYRLTRSSTILDFIRVTLPHCPSLALPISDSTLFWEAFVDGLQFAVDKFPEDPVLVRRTSHSAETDLDADGPAPRQLIRASTMFLSTFVATYTESLRNQIASSSLMNYARKIHDLLLKVLLLAKRSPNQDMLVTLCLLVSAMALCLGNALPRGQRPARIHPVIKAYGRLQTEPQAWAFADVFAAMGRIAAVAQCCNAICAETSESSAQKLRYCARCRLMRYCSGACQKAAWKYHKTVCTDIDTLHKKVMTKFRDSREVEDFGSPGQCLVDFEEEAKKTRVHGGAHEGDGHRAFALLPLRERRDGRQAVALPSGSP</sequence>
<dbReference type="Gene3D" id="6.10.140.2220">
    <property type="match status" value="1"/>
</dbReference>